<dbReference type="CDD" id="cd00788">
    <property type="entry name" value="KU70"/>
    <property type="match status" value="1"/>
</dbReference>
<evidence type="ECO:0000256" key="9">
    <source>
        <dbReference type="ARBA" id="ARBA00022806"/>
    </source>
</evidence>
<keyword evidence="10" id="KW-0067">ATP-binding</keyword>
<dbReference type="Gene3D" id="4.10.970.10">
    <property type="entry name" value="Ku70, bridge and pillars"/>
    <property type="match status" value="1"/>
</dbReference>
<evidence type="ECO:0000256" key="18">
    <source>
        <dbReference type="SAM" id="Coils"/>
    </source>
</evidence>
<dbReference type="SUPFAM" id="SSF53300">
    <property type="entry name" value="vWA-like"/>
    <property type="match status" value="1"/>
</dbReference>
<keyword evidence="11" id="KW-0158">Chromosome</keyword>
<keyword evidence="6" id="KW-0547">Nucleotide-binding</keyword>
<dbReference type="PANTHER" id="PTHR12604">
    <property type="entry name" value="KU AUTOANTIGEN DNA HELICASE"/>
    <property type="match status" value="1"/>
</dbReference>
<evidence type="ECO:0000313" key="21">
    <source>
        <dbReference type="EMBL" id="GJJ76694.1"/>
    </source>
</evidence>
<dbReference type="GO" id="GO:0003684">
    <property type="term" value="F:damaged DNA binding"/>
    <property type="evidence" value="ECO:0007669"/>
    <property type="project" value="InterPro"/>
</dbReference>
<dbReference type="GO" id="GO:0042162">
    <property type="term" value="F:telomeric DNA binding"/>
    <property type="evidence" value="ECO:0007669"/>
    <property type="project" value="InterPro"/>
</dbReference>
<comment type="caution">
    <text evidence="21">The sequence shown here is derived from an EMBL/GenBank/DDBJ whole genome shotgun (WGS) entry which is preliminary data.</text>
</comment>
<dbReference type="SUPFAM" id="SSF68906">
    <property type="entry name" value="SAP domain"/>
    <property type="match status" value="1"/>
</dbReference>
<dbReference type="SMART" id="SM00559">
    <property type="entry name" value="Ku78"/>
    <property type="match status" value="1"/>
</dbReference>
<evidence type="ECO:0000256" key="14">
    <source>
        <dbReference type="ARBA" id="ARBA00023204"/>
    </source>
</evidence>
<keyword evidence="22" id="KW-1185">Reference proteome</keyword>
<dbReference type="Gene3D" id="2.40.290.10">
    <property type="match status" value="1"/>
</dbReference>
<dbReference type="EMBL" id="BQFW01000012">
    <property type="protein sequence ID" value="GJJ76694.1"/>
    <property type="molecule type" value="Genomic_DNA"/>
</dbReference>
<dbReference type="InterPro" id="IPR005160">
    <property type="entry name" value="Ku_C"/>
</dbReference>
<comment type="catalytic activity">
    <reaction evidence="17">
        <text>ATP + H2O = ADP + phosphate + H(+)</text>
        <dbReference type="Rhea" id="RHEA:13065"/>
        <dbReference type="ChEBI" id="CHEBI:15377"/>
        <dbReference type="ChEBI" id="CHEBI:15378"/>
        <dbReference type="ChEBI" id="CHEBI:30616"/>
        <dbReference type="ChEBI" id="CHEBI:43474"/>
        <dbReference type="ChEBI" id="CHEBI:456216"/>
        <dbReference type="EC" id="3.6.4.12"/>
    </reaction>
</comment>
<dbReference type="GO" id="GO:0006303">
    <property type="term" value="P:double-strand break repair via nonhomologous end joining"/>
    <property type="evidence" value="ECO:0007669"/>
    <property type="project" value="InterPro"/>
</dbReference>
<feature type="region of interest" description="Disordered" evidence="19">
    <location>
        <begin position="549"/>
        <end position="589"/>
    </location>
</feature>
<dbReference type="Gene3D" id="1.10.1600.10">
    <property type="match status" value="1"/>
</dbReference>
<dbReference type="OrthoDB" id="3249161at2759"/>
<comment type="similarity">
    <text evidence="3">Belongs to the ku70 family.</text>
</comment>
<feature type="compositionally biased region" description="Acidic residues" evidence="19">
    <location>
        <begin position="11"/>
        <end position="21"/>
    </location>
</feature>
<dbReference type="GO" id="GO:0016787">
    <property type="term" value="F:hydrolase activity"/>
    <property type="evidence" value="ECO:0007669"/>
    <property type="project" value="UniProtKB-KW"/>
</dbReference>
<dbReference type="InterPro" id="IPR006164">
    <property type="entry name" value="DNA_bd_Ku70/Ku80"/>
</dbReference>
<keyword evidence="14" id="KW-0234">DNA repair</keyword>
<evidence type="ECO:0000313" key="22">
    <source>
        <dbReference type="Proteomes" id="UP000827284"/>
    </source>
</evidence>
<dbReference type="PANTHER" id="PTHR12604:SF2">
    <property type="entry name" value="X-RAY REPAIR CROSS-COMPLEMENTING PROTEIN 6"/>
    <property type="match status" value="1"/>
</dbReference>
<dbReference type="GO" id="GO:0005524">
    <property type="term" value="F:ATP binding"/>
    <property type="evidence" value="ECO:0007669"/>
    <property type="project" value="UniProtKB-KW"/>
</dbReference>
<keyword evidence="8" id="KW-0378">Hydrolase</keyword>
<evidence type="ECO:0000256" key="17">
    <source>
        <dbReference type="ARBA" id="ARBA00047995"/>
    </source>
</evidence>
<evidence type="ECO:0000256" key="19">
    <source>
        <dbReference type="SAM" id="MobiDB-lite"/>
    </source>
</evidence>
<evidence type="ECO:0000256" key="16">
    <source>
        <dbReference type="ARBA" id="ARBA00031811"/>
    </source>
</evidence>
<dbReference type="GO" id="GO:0043564">
    <property type="term" value="C:Ku70:Ku80 complex"/>
    <property type="evidence" value="ECO:0007669"/>
    <property type="project" value="InterPro"/>
</dbReference>
<keyword evidence="15" id="KW-0539">Nucleus</keyword>
<dbReference type="InterPro" id="IPR016194">
    <property type="entry name" value="SPOC-like_C_dom_sf"/>
</dbReference>
<dbReference type="Pfam" id="PF03730">
    <property type="entry name" value="Ku_C"/>
    <property type="match status" value="1"/>
</dbReference>
<keyword evidence="13" id="KW-0233">DNA recombination</keyword>
<evidence type="ECO:0000256" key="11">
    <source>
        <dbReference type="ARBA" id="ARBA00022895"/>
    </source>
</evidence>
<dbReference type="AlphaFoldDB" id="A0A9P3HH93"/>
<name>A0A9P3HH93_9FUNG</name>
<reference evidence="21" key="1">
    <citation type="submission" date="2021-11" db="EMBL/GenBank/DDBJ databases">
        <authorList>
            <person name="Herlambang A."/>
            <person name="Guo Y."/>
            <person name="Takashima Y."/>
            <person name="Nishizawa T."/>
        </authorList>
    </citation>
    <scope>NUCLEOTIDE SEQUENCE</scope>
    <source>
        <strain evidence="21">E1425</strain>
    </source>
</reference>
<dbReference type="PIRSF" id="PIRSF003033">
    <property type="entry name" value="Ku70"/>
    <property type="match status" value="1"/>
</dbReference>
<evidence type="ECO:0000256" key="4">
    <source>
        <dbReference type="ARBA" id="ARBA00012551"/>
    </source>
</evidence>
<evidence type="ECO:0000256" key="15">
    <source>
        <dbReference type="ARBA" id="ARBA00023242"/>
    </source>
</evidence>
<dbReference type="GO" id="GO:0000723">
    <property type="term" value="P:telomere maintenance"/>
    <property type="evidence" value="ECO:0007669"/>
    <property type="project" value="InterPro"/>
</dbReference>
<keyword evidence="9 21" id="KW-0347">Helicase</keyword>
<dbReference type="GO" id="GO:0003678">
    <property type="term" value="F:DNA helicase activity"/>
    <property type="evidence" value="ECO:0007669"/>
    <property type="project" value="UniProtKB-EC"/>
</dbReference>
<keyword evidence="12" id="KW-0238">DNA-binding</keyword>
<feature type="region of interest" description="Disordered" evidence="19">
    <location>
        <begin position="1"/>
        <end position="21"/>
    </location>
</feature>
<protein>
    <recommendedName>
        <fullName evidence="5">ATP-dependent DNA helicase II subunit 1</fullName>
        <ecNumber evidence="4">3.6.4.12</ecNumber>
    </recommendedName>
    <alternativeName>
        <fullName evidence="16">ATP-dependent DNA helicase II subunit Ku70</fullName>
    </alternativeName>
</protein>
<reference evidence="21" key="2">
    <citation type="journal article" date="2022" name="Microbiol. Resour. Announc.">
        <title>Whole-Genome Sequence of Entomortierella parvispora E1425, a Mucoromycotan Fungus Associated with Burkholderiaceae-Related Endosymbiotic Bacteria.</title>
        <authorList>
            <person name="Herlambang A."/>
            <person name="Guo Y."/>
            <person name="Takashima Y."/>
            <person name="Narisawa K."/>
            <person name="Ohta H."/>
            <person name="Nishizawa T."/>
        </authorList>
    </citation>
    <scope>NUCLEOTIDE SEQUENCE</scope>
    <source>
        <strain evidence="21">E1425</strain>
    </source>
</reference>
<evidence type="ECO:0000259" key="20">
    <source>
        <dbReference type="SMART" id="SM00559"/>
    </source>
</evidence>
<feature type="domain" description="Ku" evidence="20">
    <location>
        <begin position="310"/>
        <end position="456"/>
    </location>
</feature>
<evidence type="ECO:0000256" key="10">
    <source>
        <dbReference type="ARBA" id="ARBA00022840"/>
    </source>
</evidence>
<dbReference type="InterPro" id="IPR006165">
    <property type="entry name" value="Ku70"/>
</dbReference>
<dbReference type="InterPro" id="IPR005161">
    <property type="entry name" value="Ku_N"/>
</dbReference>
<evidence type="ECO:0000256" key="7">
    <source>
        <dbReference type="ARBA" id="ARBA00022763"/>
    </source>
</evidence>
<keyword evidence="7" id="KW-0227">DNA damage</keyword>
<dbReference type="Gene3D" id="3.40.50.410">
    <property type="entry name" value="von Willebrand factor, type A domain"/>
    <property type="match status" value="1"/>
</dbReference>
<organism evidence="21 22">
    <name type="scientific">Entomortierella parvispora</name>
    <dbReference type="NCBI Taxonomy" id="205924"/>
    <lineage>
        <taxon>Eukaryota</taxon>
        <taxon>Fungi</taxon>
        <taxon>Fungi incertae sedis</taxon>
        <taxon>Mucoromycota</taxon>
        <taxon>Mortierellomycotina</taxon>
        <taxon>Mortierellomycetes</taxon>
        <taxon>Mortierellales</taxon>
        <taxon>Mortierellaceae</taxon>
        <taxon>Entomortierella</taxon>
    </lineage>
</organism>
<feature type="compositionally biased region" description="Basic and acidic residues" evidence="19">
    <location>
        <begin position="576"/>
        <end position="589"/>
    </location>
</feature>
<dbReference type="GO" id="GO:0000781">
    <property type="term" value="C:chromosome, telomeric region"/>
    <property type="evidence" value="ECO:0007669"/>
    <property type="project" value="UniProtKB-SubCell"/>
</dbReference>
<dbReference type="SUPFAM" id="SSF100939">
    <property type="entry name" value="SPOC domain-like"/>
    <property type="match status" value="1"/>
</dbReference>
<proteinExistence type="inferred from homology"/>
<dbReference type="FunFam" id="2.40.290.10:FF:000001">
    <property type="entry name" value="X-ray repair cross complementing 6"/>
    <property type="match status" value="1"/>
</dbReference>
<dbReference type="NCBIfam" id="TIGR00578">
    <property type="entry name" value="ku70"/>
    <property type="match status" value="1"/>
</dbReference>
<evidence type="ECO:0000256" key="3">
    <source>
        <dbReference type="ARBA" id="ARBA00005240"/>
    </source>
</evidence>
<dbReference type="Gene3D" id="1.10.720.30">
    <property type="entry name" value="SAP domain"/>
    <property type="match status" value="1"/>
</dbReference>
<dbReference type="GO" id="GO:0003690">
    <property type="term" value="F:double-stranded DNA binding"/>
    <property type="evidence" value="ECO:0007669"/>
    <property type="project" value="TreeGrafter"/>
</dbReference>
<dbReference type="EC" id="3.6.4.12" evidence="4"/>
<evidence type="ECO:0000256" key="13">
    <source>
        <dbReference type="ARBA" id="ARBA00023172"/>
    </source>
</evidence>
<dbReference type="CDD" id="cd01458">
    <property type="entry name" value="vWA_ku"/>
    <property type="match status" value="1"/>
</dbReference>
<dbReference type="FunFam" id="3.40.50.410:FF:000080">
    <property type="entry name" value="X-ray repair-complementing defective repair in Chinese hamster cells 6"/>
    <property type="match status" value="1"/>
</dbReference>
<dbReference type="Pfam" id="PF03731">
    <property type="entry name" value="Ku_N"/>
    <property type="match status" value="1"/>
</dbReference>
<accession>A0A9P3HH93</accession>
<feature type="coiled-coil region" evidence="18">
    <location>
        <begin position="222"/>
        <end position="252"/>
    </location>
</feature>
<evidence type="ECO:0000256" key="5">
    <source>
        <dbReference type="ARBA" id="ARBA00021796"/>
    </source>
</evidence>
<dbReference type="InterPro" id="IPR036465">
    <property type="entry name" value="vWFA_dom_sf"/>
</dbReference>
<dbReference type="InterPro" id="IPR027388">
    <property type="entry name" value="Ku70_bridge/pillars_dom_sf"/>
</dbReference>
<gene>
    <name evidence="21" type="ORF">EMPS_09053</name>
</gene>
<feature type="compositionally biased region" description="Low complexity" evidence="19">
    <location>
        <begin position="552"/>
        <end position="564"/>
    </location>
</feature>
<comment type="subcellular location">
    <subcellularLocation>
        <location evidence="2">Chromosome</location>
        <location evidence="2">Telomere</location>
    </subcellularLocation>
    <subcellularLocation>
        <location evidence="1">Nucleus</location>
    </subcellularLocation>
</comment>
<dbReference type="Proteomes" id="UP000827284">
    <property type="component" value="Unassembled WGS sequence"/>
</dbReference>
<evidence type="ECO:0000256" key="6">
    <source>
        <dbReference type="ARBA" id="ARBA00022741"/>
    </source>
</evidence>
<evidence type="ECO:0000256" key="2">
    <source>
        <dbReference type="ARBA" id="ARBA00004574"/>
    </source>
</evidence>
<dbReference type="GO" id="GO:0006310">
    <property type="term" value="P:DNA recombination"/>
    <property type="evidence" value="ECO:0007669"/>
    <property type="project" value="UniProtKB-KW"/>
</dbReference>
<evidence type="ECO:0000256" key="8">
    <source>
        <dbReference type="ARBA" id="ARBA00022801"/>
    </source>
</evidence>
<evidence type="ECO:0000256" key="12">
    <source>
        <dbReference type="ARBA" id="ARBA00023125"/>
    </source>
</evidence>
<dbReference type="Pfam" id="PF02735">
    <property type="entry name" value="Ku"/>
    <property type="match status" value="1"/>
</dbReference>
<dbReference type="InterPro" id="IPR047087">
    <property type="entry name" value="KU70_core_dom"/>
</dbReference>
<evidence type="ECO:0000256" key="1">
    <source>
        <dbReference type="ARBA" id="ARBA00004123"/>
    </source>
</evidence>
<sequence>MSASWRSNYDNNEEEDGDDGIVTDAQETQWRSRDSILFVIDCSPAMLQPAEDGEIPFYKAIKCAMTVQMNKIISSDSDLVGIMLYGTKKSKNLTNFENIYVLQDLDAPDVNKIQQLEGIDDRTIDFDEEFGTSDGKYTLGEVFWTASNLFGSSAQRIGSKRMFLLTNEDDPHRGDISLRSASKVRAKDLQDFGIKIELFDIDKPNEQFDRSLFYRDILLGGFDDDEEEREEAENTNAKLGELLQRVQRKEVKKRSLFNIPLKLGPGLEFGVKGYNLVMSQKKGTHRNVYTLGEAVREVETVTSWICADTTQYITPTDLKYFWEFGGTKVVFTKEEVAAMKTFGPPGLALIGFKDRESVPMQLNILHSMFLYPDEQSYEGSTRAFSSLLTAMAEMDKIAICSFTQRKNYSTRLVALIPQLEVVSEHGQELPPGFQLIPLPWADDLRPLPIQTDYRPPTELIESAKAIISKLNMKKGFKPDNYENPTLQKHYKVLQATALNQQDMDIDDKTLPKTKQMHERAGAYIQNYKDVAGGVDLPVHENASVLTASLKRASQSQASEASQGSKRAKSTQPADDDGLRQEMQEKYDNGELKKATVATLKQFLVSVQRPHGGKKDELIAQVEQYFAP</sequence>
<keyword evidence="11" id="KW-0779">Telomere</keyword>
<keyword evidence="18" id="KW-0175">Coiled coil</keyword>
<dbReference type="InterPro" id="IPR036361">
    <property type="entry name" value="SAP_dom_sf"/>
</dbReference>